<evidence type="ECO:0000256" key="5">
    <source>
        <dbReference type="ARBA" id="ARBA00023004"/>
    </source>
</evidence>
<keyword evidence="9" id="KW-1185">Reference proteome</keyword>
<evidence type="ECO:0000313" key="9">
    <source>
        <dbReference type="Proteomes" id="UP000216052"/>
    </source>
</evidence>
<dbReference type="Pfam" id="PF13247">
    <property type="entry name" value="Fer4_11"/>
    <property type="match status" value="1"/>
</dbReference>
<evidence type="ECO:0000256" key="4">
    <source>
        <dbReference type="ARBA" id="ARBA00022737"/>
    </source>
</evidence>
<keyword evidence="3" id="KW-0479">Metal-binding</keyword>
<dbReference type="InterPro" id="IPR017896">
    <property type="entry name" value="4Fe4S_Fe-S-bd"/>
</dbReference>
<gene>
    <name evidence="8" type="ORF">SPACI_022860</name>
</gene>
<dbReference type="Proteomes" id="UP000216052">
    <property type="component" value="Chromosome"/>
</dbReference>
<reference evidence="8" key="1">
    <citation type="submission" date="2024-05" db="EMBL/GenBank/DDBJ databases">
        <title>Isolation and characterization of Sporomusa carbonis sp. nov., a carboxydotrophic hydrogenogen in the genus of Sporomusa isolated from a charcoal burning pile.</title>
        <authorList>
            <person name="Boeer T."/>
            <person name="Rosenbaum F."/>
            <person name="Eysell L."/>
            <person name="Mueller V."/>
            <person name="Daniel R."/>
            <person name="Poehlein A."/>
        </authorList>
    </citation>
    <scope>NUCLEOTIDE SEQUENCE [LARGE SCALE GENOMIC DNA]</scope>
    <source>
        <strain evidence="8">DSM 3132</strain>
    </source>
</reference>
<evidence type="ECO:0000313" key="8">
    <source>
        <dbReference type="EMBL" id="XFO72240.1"/>
    </source>
</evidence>
<sequence>MSRKGLLIDYEYCTGCHSCEVACKMEKQLPHGQHGIQLAHNGPWKVNPDQWENTYVPIPTQLCDLCADRVATGKKPSCVHHCQASVIEYGEVEELTAKMNSRSKRQILFAL</sequence>
<evidence type="ECO:0000256" key="1">
    <source>
        <dbReference type="ARBA" id="ARBA00004196"/>
    </source>
</evidence>
<dbReference type="InterPro" id="IPR051555">
    <property type="entry name" value="FDH_Electron_Transfer_Unit"/>
</dbReference>
<evidence type="ECO:0000256" key="3">
    <source>
        <dbReference type="ARBA" id="ARBA00022723"/>
    </source>
</evidence>
<evidence type="ECO:0000256" key="6">
    <source>
        <dbReference type="ARBA" id="ARBA00023014"/>
    </source>
</evidence>
<dbReference type="PANTHER" id="PTHR43545:SF4">
    <property type="entry name" value="IRON-SULFUR PROTEIN"/>
    <property type="match status" value="1"/>
</dbReference>
<dbReference type="EMBL" id="CP155571">
    <property type="protein sequence ID" value="XFO72240.1"/>
    <property type="molecule type" value="Genomic_DNA"/>
</dbReference>
<dbReference type="PROSITE" id="PS51379">
    <property type="entry name" value="4FE4S_FER_2"/>
    <property type="match status" value="1"/>
</dbReference>
<organism evidence="8 9">
    <name type="scientific">Sporomusa acidovorans (strain ATCC 49682 / DSM 3132 / Mol)</name>
    <dbReference type="NCBI Taxonomy" id="1123286"/>
    <lineage>
        <taxon>Bacteria</taxon>
        <taxon>Bacillati</taxon>
        <taxon>Bacillota</taxon>
        <taxon>Negativicutes</taxon>
        <taxon>Selenomonadales</taxon>
        <taxon>Sporomusaceae</taxon>
        <taxon>Sporomusa</taxon>
    </lineage>
</organism>
<comment type="subcellular location">
    <subcellularLocation>
        <location evidence="1">Cell envelope</location>
    </subcellularLocation>
</comment>
<dbReference type="SUPFAM" id="SSF54862">
    <property type="entry name" value="4Fe-4S ferredoxins"/>
    <property type="match status" value="1"/>
</dbReference>
<dbReference type="PANTHER" id="PTHR43545">
    <property type="entry name" value="FORMATE DEHYDROGENASE, NITRATE-INDUCIBLE, IRON-SULFUR SUBUNIT"/>
    <property type="match status" value="1"/>
</dbReference>
<keyword evidence="6" id="KW-0411">Iron-sulfur</keyword>
<protein>
    <recommendedName>
        <fullName evidence="7">4Fe-4S ferredoxin-type domain-containing protein</fullName>
    </recommendedName>
</protein>
<accession>A0ABZ3J214</accession>
<name>A0ABZ3J214_SPOA4</name>
<feature type="domain" description="4Fe-4S ferredoxin-type" evidence="7">
    <location>
        <begin position="4"/>
        <end position="34"/>
    </location>
</feature>
<dbReference type="Gene3D" id="3.30.70.20">
    <property type="match status" value="1"/>
</dbReference>
<keyword evidence="4" id="KW-0677">Repeat</keyword>
<evidence type="ECO:0000256" key="2">
    <source>
        <dbReference type="ARBA" id="ARBA00022485"/>
    </source>
</evidence>
<keyword evidence="5" id="KW-0408">Iron</keyword>
<dbReference type="RefSeq" id="WP_093797631.1">
    <property type="nucleotide sequence ID" value="NZ_CP155571.1"/>
</dbReference>
<evidence type="ECO:0000259" key="7">
    <source>
        <dbReference type="PROSITE" id="PS51379"/>
    </source>
</evidence>
<keyword evidence="2" id="KW-0004">4Fe-4S</keyword>
<proteinExistence type="predicted"/>